<evidence type="ECO:0000259" key="1">
    <source>
        <dbReference type="Pfam" id="PF14970"/>
    </source>
</evidence>
<dbReference type="AlphaFoldDB" id="A0D3H1"/>
<gene>
    <name evidence="2" type="ORF">GSPATT00013076001</name>
</gene>
<dbReference type="GeneID" id="5030770"/>
<dbReference type="HOGENOM" id="CLU_623285_0_0_1"/>
<dbReference type="EMBL" id="CT868274">
    <property type="protein sequence ID" value="CAK77588.1"/>
    <property type="molecule type" value="Genomic_DNA"/>
</dbReference>
<dbReference type="OMA" id="QFENAWE"/>
<protein>
    <recommendedName>
        <fullName evidence="1">Tubulin epsilon and delta complex protein 1 domain-containing protein</fullName>
    </recommendedName>
</protein>
<dbReference type="Pfam" id="PF14970">
    <property type="entry name" value="TEDC1"/>
    <property type="match status" value="1"/>
</dbReference>
<dbReference type="RefSeq" id="XP_001444985.1">
    <property type="nucleotide sequence ID" value="XM_001444948.1"/>
</dbReference>
<name>A0D3H1_PARTE</name>
<evidence type="ECO:0000313" key="2">
    <source>
        <dbReference type="EMBL" id="CAK77588.1"/>
    </source>
</evidence>
<dbReference type="PANTHER" id="PTHR35076:SF1">
    <property type="entry name" value="TUBULIN EPSILON AND DELTA COMPLEX PROTEIN 1"/>
    <property type="match status" value="1"/>
</dbReference>
<dbReference type="Proteomes" id="UP000000600">
    <property type="component" value="Unassembled WGS sequence"/>
</dbReference>
<proteinExistence type="predicted"/>
<keyword evidence="3" id="KW-1185">Reference proteome</keyword>
<dbReference type="eggNOG" id="ENOG502T203">
    <property type="taxonomic scope" value="Eukaryota"/>
</dbReference>
<dbReference type="InterPro" id="IPR027996">
    <property type="entry name" value="TEDC1_dom"/>
</dbReference>
<dbReference type="PANTHER" id="PTHR35076">
    <property type="entry name" value="TUBULIN EPSILON AND DELTA COMPLEX PROTEIN 1"/>
    <property type="match status" value="1"/>
</dbReference>
<evidence type="ECO:0000313" key="3">
    <source>
        <dbReference type="Proteomes" id="UP000000600"/>
    </source>
</evidence>
<organism evidence="2 3">
    <name type="scientific">Paramecium tetraurelia</name>
    <dbReference type="NCBI Taxonomy" id="5888"/>
    <lineage>
        <taxon>Eukaryota</taxon>
        <taxon>Sar</taxon>
        <taxon>Alveolata</taxon>
        <taxon>Ciliophora</taxon>
        <taxon>Intramacronucleata</taxon>
        <taxon>Oligohymenophorea</taxon>
        <taxon>Peniculida</taxon>
        <taxon>Parameciidae</taxon>
        <taxon>Paramecium</taxon>
    </lineage>
</organism>
<dbReference type="KEGG" id="ptm:GSPATT00013076001"/>
<dbReference type="InParanoid" id="A0D3H1"/>
<feature type="domain" description="Tubulin epsilon and delta complex protein 1" evidence="1">
    <location>
        <begin position="108"/>
        <end position="256"/>
    </location>
</feature>
<accession>A0D3H1</accession>
<sequence length="449" mass="52657">MQTVKETIQAICNILQAFGINNIDPNTFRQAKHNLSEAVTMTQSFYQIKPISSIMHNLLILDLFDFEYKLNEITNTHTDPDGLEIILLALRNSPFIIYKNGKPGMDYSSSRDLLLVVGQILAESDIFEKYKRLIEKRVANLKIKLVNKTKEQEVEISTLRFVSEGNQVKDFENLNRIIRHQFKQLSCLFKRKEAQQTQIDKIVQQMNLKDFTVDQLLSLSDPDQLNEIIANLKEIMQFLEFETSMHRHQEIFWAWLVRNNVIQESTVDEDKKDVRDHADYGFPDETIMFGPGQQMIKLIEHTQMKLQQLSDQFELFESTSSQFENAWEKVSSLLKEDPGSEQKLQQLQLQIHKIVAQNNIKLISLKTFKEQVFSEKDLLYCQANDFIKYAIKHNFTQSSNHNESNGFEQKIIYQQEQFVFRIEQLHQQIEDEAGKIKGHLKELVFYPQK</sequence>
<dbReference type="OrthoDB" id="9906141at2759"/>
<reference evidence="2 3" key="1">
    <citation type="journal article" date="2006" name="Nature">
        <title>Global trends of whole-genome duplications revealed by the ciliate Paramecium tetraurelia.</title>
        <authorList>
            <consortium name="Genoscope"/>
            <person name="Aury J.-M."/>
            <person name="Jaillon O."/>
            <person name="Duret L."/>
            <person name="Noel B."/>
            <person name="Jubin C."/>
            <person name="Porcel B.M."/>
            <person name="Segurens B."/>
            <person name="Daubin V."/>
            <person name="Anthouard V."/>
            <person name="Aiach N."/>
            <person name="Arnaiz O."/>
            <person name="Billaut A."/>
            <person name="Beisson J."/>
            <person name="Blanc I."/>
            <person name="Bouhouche K."/>
            <person name="Camara F."/>
            <person name="Duharcourt S."/>
            <person name="Guigo R."/>
            <person name="Gogendeau D."/>
            <person name="Katinka M."/>
            <person name="Keller A.-M."/>
            <person name="Kissmehl R."/>
            <person name="Klotz C."/>
            <person name="Koll F."/>
            <person name="Le Moue A."/>
            <person name="Lepere C."/>
            <person name="Malinsky S."/>
            <person name="Nowacki M."/>
            <person name="Nowak J.K."/>
            <person name="Plattner H."/>
            <person name="Poulain J."/>
            <person name="Ruiz F."/>
            <person name="Serrano V."/>
            <person name="Zagulski M."/>
            <person name="Dessen P."/>
            <person name="Betermier M."/>
            <person name="Weissenbach J."/>
            <person name="Scarpelli C."/>
            <person name="Schachter V."/>
            <person name="Sperling L."/>
            <person name="Meyer E."/>
            <person name="Cohen J."/>
            <person name="Wincker P."/>
        </authorList>
    </citation>
    <scope>NUCLEOTIDE SEQUENCE [LARGE SCALE GENOMIC DNA]</scope>
    <source>
        <strain evidence="2 3">Stock d4-2</strain>
    </source>
</reference>
<dbReference type="InterPro" id="IPR043535">
    <property type="entry name" value="TEDC1"/>
</dbReference>